<evidence type="ECO:0000256" key="3">
    <source>
        <dbReference type="PROSITE-ProRule" id="PRU00175"/>
    </source>
</evidence>
<accession>A0A158PMH9</accession>
<evidence type="ECO:0000313" key="9">
    <source>
        <dbReference type="WBParaSite" id="ACOC_0001278701-mRNA-1"/>
    </source>
</evidence>
<keyword evidence="8" id="KW-1185">Reference proteome</keyword>
<evidence type="ECO:0000256" key="2">
    <source>
        <dbReference type="ARBA" id="ARBA00022833"/>
    </source>
</evidence>
<dbReference type="Gene3D" id="3.30.40.10">
    <property type="entry name" value="Zinc/RING finger domain, C3HC4 (zinc finger)"/>
    <property type="match status" value="1"/>
</dbReference>
<evidence type="ECO:0000256" key="4">
    <source>
        <dbReference type="SAM" id="Coils"/>
    </source>
</evidence>
<dbReference type="InterPro" id="IPR013083">
    <property type="entry name" value="Znf_RING/FYVE/PHD"/>
</dbReference>
<reference evidence="9" key="1">
    <citation type="submission" date="2016-04" db="UniProtKB">
        <authorList>
            <consortium name="WormBaseParasite"/>
        </authorList>
    </citation>
    <scope>IDENTIFICATION</scope>
</reference>
<keyword evidence="1 3" id="KW-0863">Zinc-finger</keyword>
<evidence type="ECO:0000256" key="1">
    <source>
        <dbReference type="ARBA" id="ARBA00022771"/>
    </source>
</evidence>
<dbReference type="WBParaSite" id="ACOC_0001278701-mRNA-1">
    <property type="protein sequence ID" value="ACOC_0001278701-mRNA-1"/>
    <property type="gene ID" value="ACOC_0001278701"/>
</dbReference>
<feature type="domain" description="RING-type" evidence="6">
    <location>
        <begin position="376"/>
        <end position="436"/>
    </location>
</feature>
<protein>
    <submittedName>
        <fullName evidence="9">RING-type domain-containing protein</fullName>
    </submittedName>
</protein>
<dbReference type="InterPro" id="IPR001841">
    <property type="entry name" value="Znf_RING"/>
</dbReference>
<feature type="coiled-coil region" evidence="4">
    <location>
        <begin position="8"/>
        <end position="35"/>
    </location>
</feature>
<dbReference type="EMBL" id="UYYA01005222">
    <property type="protein sequence ID" value="VDM64373.1"/>
    <property type="molecule type" value="Genomic_DNA"/>
</dbReference>
<dbReference type="PROSITE" id="PS50089">
    <property type="entry name" value="ZF_RING_2"/>
    <property type="match status" value="1"/>
</dbReference>
<dbReference type="AlphaFoldDB" id="A0A158PMH9"/>
<proteinExistence type="predicted"/>
<gene>
    <name evidence="7" type="ORF">ACOC_LOCUS12788</name>
</gene>
<feature type="region of interest" description="Disordered" evidence="5">
    <location>
        <begin position="301"/>
        <end position="323"/>
    </location>
</feature>
<evidence type="ECO:0000259" key="6">
    <source>
        <dbReference type="PROSITE" id="PS50089"/>
    </source>
</evidence>
<name>A0A158PMH9_ANGCS</name>
<dbReference type="Proteomes" id="UP000267027">
    <property type="component" value="Unassembled WGS sequence"/>
</dbReference>
<dbReference type="PANTHER" id="PTHR21578">
    <property type="entry name" value="PROTEIN CBG03826"/>
    <property type="match status" value="1"/>
</dbReference>
<feature type="compositionally biased region" description="Acidic residues" evidence="5">
    <location>
        <begin position="223"/>
        <end position="234"/>
    </location>
</feature>
<feature type="coiled-coil region" evidence="4">
    <location>
        <begin position="72"/>
        <end position="180"/>
    </location>
</feature>
<evidence type="ECO:0000256" key="5">
    <source>
        <dbReference type="SAM" id="MobiDB-lite"/>
    </source>
</evidence>
<reference evidence="7 8" key="2">
    <citation type="submission" date="2018-11" db="EMBL/GenBank/DDBJ databases">
        <authorList>
            <consortium name="Pathogen Informatics"/>
        </authorList>
    </citation>
    <scope>NUCLEOTIDE SEQUENCE [LARGE SCALE GENOMIC DNA]</scope>
    <source>
        <strain evidence="7 8">Costa Rica</strain>
    </source>
</reference>
<dbReference type="OrthoDB" id="5877621at2759"/>
<sequence length="454" mass="52743">MSKVQSVEKSENEKIARLCEEIECLKRDSEEILAEVISCRKIYPEVMAKMKMSENREKFVRLVEAPLKSSHFQKATIDVEQLQKDITKAVDKNRDMSKSKKALEIELQQLRSEHQMWEQQCERLHEIVNSAPIHILPDDFVLSLSRAEIEQRDYELAKKLQEEENRMQYEREETEDTAENEYKTGVALAKHKYVLTTWPVVCVRGAGLEMYNDELSPTSLNCDESDPVDSDDYTGSEMSVESLAAEHTESGTEMSDENEVQFVGDEDNGDEEQFDREHDVENNSISFIMLKDIIIFGPRSEMETMPSPESESEDEESLESASISRRVPFDENLMRFLLRNEMQRQYNLDFGIPVLGCDDDDDPDDTVVRSEEFGRCTICFEDIPYDPVGCLYCQQMIGCRRCINRWYSCGRSVNVMDLDFLDGHQPNNHRQCPLCRHEWLDQMEVTSMFDLRND</sequence>
<dbReference type="PANTHER" id="PTHR21578:SF9">
    <property type="entry name" value="RING-TYPE DOMAIN-CONTAINING PROTEIN"/>
    <property type="match status" value="1"/>
</dbReference>
<feature type="region of interest" description="Disordered" evidence="5">
    <location>
        <begin position="214"/>
        <end position="235"/>
    </location>
</feature>
<evidence type="ECO:0000313" key="8">
    <source>
        <dbReference type="Proteomes" id="UP000267027"/>
    </source>
</evidence>
<organism evidence="9">
    <name type="scientific">Angiostrongylus costaricensis</name>
    <name type="common">Nematode worm</name>
    <dbReference type="NCBI Taxonomy" id="334426"/>
    <lineage>
        <taxon>Eukaryota</taxon>
        <taxon>Metazoa</taxon>
        <taxon>Ecdysozoa</taxon>
        <taxon>Nematoda</taxon>
        <taxon>Chromadorea</taxon>
        <taxon>Rhabditida</taxon>
        <taxon>Rhabditina</taxon>
        <taxon>Rhabditomorpha</taxon>
        <taxon>Strongyloidea</taxon>
        <taxon>Metastrongylidae</taxon>
        <taxon>Angiostrongylus</taxon>
    </lineage>
</organism>
<dbReference type="GO" id="GO:0008270">
    <property type="term" value="F:zinc ion binding"/>
    <property type="evidence" value="ECO:0007669"/>
    <property type="project" value="UniProtKB-KW"/>
</dbReference>
<keyword evidence="1 3" id="KW-0479">Metal-binding</keyword>
<keyword evidence="2" id="KW-0862">Zinc</keyword>
<keyword evidence="4" id="KW-0175">Coiled coil</keyword>
<evidence type="ECO:0000313" key="7">
    <source>
        <dbReference type="EMBL" id="VDM64373.1"/>
    </source>
</evidence>